<dbReference type="STRING" id="337097.BHF71_03335"/>
<dbReference type="EMBL" id="MIJF01000056">
    <property type="protein sequence ID" value="OEF98066.1"/>
    <property type="molecule type" value="Genomic_DNA"/>
</dbReference>
<dbReference type="InterPro" id="IPR011009">
    <property type="entry name" value="Kinase-like_dom_sf"/>
</dbReference>
<organism evidence="2 3">
    <name type="scientific">Vulcanibacillus modesticaldus</name>
    <dbReference type="NCBI Taxonomy" id="337097"/>
    <lineage>
        <taxon>Bacteria</taxon>
        <taxon>Bacillati</taxon>
        <taxon>Bacillota</taxon>
        <taxon>Bacilli</taxon>
        <taxon>Bacillales</taxon>
        <taxon>Bacillaceae</taxon>
        <taxon>Vulcanibacillus</taxon>
    </lineage>
</organism>
<protein>
    <recommendedName>
        <fullName evidence="1">Aminoglycoside phosphotransferase domain-containing protein</fullName>
    </recommendedName>
</protein>
<proteinExistence type="predicted"/>
<accession>A0A1D2YSR7</accession>
<dbReference type="AlphaFoldDB" id="A0A1D2YSR7"/>
<dbReference type="Gene3D" id="3.90.1200.10">
    <property type="match status" value="1"/>
</dbReference>
<comment type="caution">
    <text evidence="2">The sequence shown here is derived from an EMBL/GenBank/DDBJ whole genome shotgun (WGS) entry which is preliminary data.</text>
</comment>
<evidence type="ECO:0000259" key="1">
    <source>
        <dbReference type="Pfam" id="PF01636"/>
    </source>
</evidence>
<gene>
    <name evidence="2" type="ORF">BHF71_03335</name>
</gene>
<dbReference type="PANTHER" id="PTHR39179:SF3">
    <property type="entry name" value="COTS-RELATED PROTEIN"/>
    <property type="match status" value="1"/>
</dbReference>
<dbReference type="SUPFAM" id="SSF56112">
    <property type="entry name" value="Protein kinase-like (PK-like)"/>
    <property type="match status" value="1"/>
</dbReference>
<sequence>MSLMEPFIEIGIYPHIFTEYDFQVKSVNRIKSVFKIETQFGEYAVKKSKISKVQAERMKNVLEYLENNNYPVVNLLKNKYGDAFIDLEGSIVYVVKWIDGKPLTLNYYPHLLKSISMMAQLHKLGFSYHQKVSKTPFVDEIYLRNYWEDRISWLKKYEKKLKKKVSKTTFEHIYLTYIPFLLDWAKEAVEYLNNWVIQYNSIGGLRKTICHGRFHHRNIIITTDDRIKLIDFDHFSMDTPVRDIAFFIRHYILDKENRNWTQDWLDAYQQLVPLDVAEKKLLAIYLLFPERMIVLAKRYVDKVNNLSDLEYLNRLQVSWTQMKEMVWFIDSQRWLNE</sequence>
<evidence type="ECO:0000313" key="2">
    <source>
        <dbReference type="EMBL" id="OEF98066.1"/>
    </source>
</evidence>
<name>A0A1D2YSR7_9BACI</name>
<dbReference type="Proteomes" id="UP000243739">
    <property type="component" value="Unassembled WGS sequence"/>
</dbReference>
<evidence type="ECO:0000313" key="3">
    <source>
        <dbReference type="Proteomes" id="UP000243739"/>
    </source>
</evidence>
<dbReference type="RefSeq" id="WP_069657366.1">
    <property type="nucleotide sequence ID" value="NZ_MIJF01000056.1"/>
</dbReference>
<dbReference type="PANTHER" id="PTHR39179">
    <property type="entry name" value="SPORE COAT PROTEIN I"/>
    <property type="match status" value="1"/>
</dbReference>
<dbReference type="GO" id="GO:0042601">
    <property type="term" value="C:endospore-forming forespore"/>
    <property type="evidence" value="ECO:0007669"/>
    <property type="project" value="TreeGrafter"/>
</dbReference>
<reference evidence="2 3" key="1">
    <citation type="submission" date="2016-09" db="EMBL/GenBank/DDBJ databases">
        <title>Draft genome sequence for the type strain of Vulcanibacillus modesticaldus BR, a strictly anaerobic, moderately thermophilic, and nitrate-reducing bacterium from deep sea-hydrothermal vents of the Mid-Atlantic Ridge.</title>
        <authorList>
            <person name="Abin C.A."/>
            <person name="Hollibaugh J.T."/>
        </authorList>
    </citation>
    <scope>NUCLEOTIDE SEQUENCE [LARGE SCALE GENOMIC DNA]</scope>
    <source>
        <strain evidence="2 3">BR</strain>
    </source>
</reference>
<dbReference type="Gene3D" id="3.30.200.20">
    <property type="entry name" value="Phosphorylase Kinase, domain 1"/>
    <property type="match status" value="1"/>
</dbReference>
<keyword evidence="3" id="KW-1185">Reference proteome</keyword>
<dbReference type="InterPro" id="IPR002575">
    <property type="entry name" value="Aminoglycoside_PTrfase"/>
</dbReference>
<dbReference type="Pfam" id="PF01636">
    <property type="entry name" value="APH"/>
    <property type="match status" value="1"/>
</dbReference>
<dbReference type="InterPro" id="IPR047175">
    <property type="entry name" value="CotS-like"/>
</dbReference>
<feature type="domain" description="Aminoglycoside phosphotransferase" evidence="1">
    <location>
        <begin position="33"/>
        <end position="269"/>
    </location>
</feature>